<keyword evidence="1" id="KW-0805">Transcription regulation</keyword>
<dbReference type="Gene3D" id="1.10.10.10">
    <property type="entry name" value="Winged helix-like DNA-binding domain superfamily/Winged helix DNA-binding domain"/>
    <property type="match status" value="1"/>
</dbReference>
<keyword evidence="3" id="KW-0804">Transcription</keyword>
<reference evidence="6" key="1">
    <citation type="submission" date="2015-11" db="EMBL/GenBank/DDBJ databases">
        <authorList>
            <person name="Dugat-Bony E."/>
        </authorList>
    </citation>
    <scope>NUCLEOTIDE SEQUENCE [LARGE SCALE GENOMIC DNA]</scope>
    <source>
        <strain evidence="6">Mu292</strain>
    </source>
</reference>
<organism evidence="5 6">
    <name type="scientific">Corynebacterium variabile</name>
    <dbReference type="NCBI Taxonomy" id="1727"/>
    <lineage>
        <taxon>Bacteria</taxon>
        <taxon>Bacillati</taxon>
        <taxon>Actinomycetota</taxon>
        <taxon>Actinomycetes</taxon>
        <taxon>Mycobacteriales</taxon>
        <taxon>Corynebacteriaceae</taxon>
        <taxon>Corynebacterium</taxon>
    </lineage>
</organism>
<protein>
    <submittedName>
        <fullName evidence="5">Transcriptional regulator, HxlR family</fullName>
    </submittedName>
</protein>
<name>A0A0X8XUZ4_9CORY</name>
<evidence type="ECO:0000313" key="6">
    <source>
        <dbReference type="Proteomes" id="UP000182498"/>
    </source>
</evidence>
<dbReference type="RefSeq" id="WP_041630180.1">
    <property type="nucleotide sequence ID" value="NZ_CAURZS010000001.1"/>
</dbReference>
<evidence type="ECO:0000256" key="1">
    <source>
        <dbReference type="ARBA" id="ARBA00023015"/>
    </source>
</evidence>
<dbReference type="PANTHER" id="PTHR33204:SF39">
    <property type="entry name" value="TRANSCRIPTIONAL REGULATORY PROTEIN"/>
    <property type="match status" value="1"/>
</dbReference>
<dbReference type="InterPro" id="IPR002577">
    <property type="entry name" value="HTH_HxlR"/>
</dbReference>
<dbReference type="InterPro" id="IPR036388">
    <property type="entry name" value="WH-like_DNA-bd_sf"/>
</dbReference>
<dbReference type="EMBL" id="FAUH01000002">
    <property type="protein sequence ID" value="CUU65173.1"/>
    <property type="molecule type" value="Genomic_DNA"/>
</dbReference>
<dbReference type="PROSITE" id="PS51118">
    <property type="entry name" value="HTH_HXLR"/>
    <property type="match status" value="1"/>
</dbReference>
<feature type="domain" description="HTH hxlR-type" evidence="4">
    <location>
        <begin position="11"/>
        <end position="109"/>
    </location>
</feature>
<dbReference type="CDD" id="cd00090">
    <property type="entry name" value="HTH_ARSR"/>
    <property type="match status" value="1"/>
</dbReference>
<dbReference type="AlphaFoldDB" id="A0A0X8XUZ4"/>
<keyword evidence="2" id="KW-0238">DNA-binding</keyword>
<evidence type="ECO:0000313" key="5">
    <source>
        <dbReference type="EMBL" id="CUU65173.1"/>
    </source>
</evidence>
<accession>A0A0X8XUZ4</accession>
<dbReference type="InterPro" id="IPR011991">
    <property type="entry name" value="ArsR-like_HTH"/>
</dbReference>
<evidence type="ECO:0000256" key="2">
    <source>
        <dbReference type="ARBA" id="ARBA00023125"/>
    </source>
</evidence>
<dbReference type="Pfam" id="PF01638">
    <property type="entry name" value="HxlR"/>
    <property type="match status" value="1"/>
</dbReference>
<dbReference type="InterPro" id="IPR036390">
    <property type="entry name" value="WH_DNA-bd_sf"/>
</dbReference>
<evidence type="ECO:0000259" key="4">
    <source>
        <dbReference type="PROSITE" id="PS51118"/>
    </source>
</evidence>
<dbReference type="PANTHER" id="PTHR33204">
    <property type="entry name" value="TRANSCRIPTIONAL REGULATOR, MARR FAMILY"/>
    <property type="match status" value="1"/>
</dbReference>
<sequence>MTAWNPAARDCPSRTLFATVGDRWNMLILLALEDGEQRFGELKTHVDGISDKVLTQRLGVLTADGLVERTAYAEIPPRVVYRLTPLGHSALPPVHGLFDWTVGHMSDVVASQSGSAASA</sequence>
<evidence type="ECO:0000256" key="3">
    <source>
        <dbReference type="ARBA" id="ARBA00023163"/>
    </source>
</evidence>
<proteinExistence type="predicted"/>
<dbReference type="GO" id="GO:0003677">
    <property type="term" value="F:DNA binding"/>
    <property type="evidence" value="ECO:0007669"/>
    <property type="project" value="UniProtKB-KW"/>
</dbReference>
<keyword evidence="6" id="KW-1185">Reference proteome</keyword>
<dbReference type="Proteomes" id="UP000182498">
    <property type="component" value="Unassembled WGS sequence"/>
</dbReference>
<dbReference type="SUPFAM" id="SSF46785">
    <property type="entry name" value="Winged helix' DNA-binding domain"/>
    <property type="match status" value="1"/>
</dbReference>
<gene>
    <name evidence="5" type="ORF">CVAR292_00489</name>
</gene>
<dbReference type="OrthoDB" id="370168at2"/>